<dbReference type="EMBL" id="DROD01000544">
    <property type="protein sequence ID" value="HHJ53223.1"/>
    <property type="molecule type" value="Genomic_DNA"/>
</dbReference>
<keyword evidence="5" id="KW-0813">Transport</keyword>
<feature type="transmembrane region" description="Helical" evidence="2">
    <location>
        <begin position="65"/>
        <end position="90"/>
    </location>
</feature>
<dbReference type="InterPro" id="IPR036721">
    <property type="entry name" value="RCK_C_sf"/>
</dbReference>
<gene>
    <name evidence="5" type="ORF">ENJ89_08530</name>
</gene>
<dbReference type="SUPFAM" id="SSF116726">
    <property type="entry name" value="TrkA C-terminal domain-like"/>
    <property type="match status" value="1"/>
</dbReference>
<dbReference type="PROSITE" id="PS51202">
    <property type="entry name" value="RCK_C"/>
    <property type="match status" value="1"/>
</dbReference>
<dbReference type="SUPFAM" id="SSF51735">
    <property type="entry name" value="NAD(P)-binding Rossmann-fold domains"/>
    <property type="match status" value="1"/>
</dbReference>
<dbReference type="InterPro" id="IPR036291">
    <property type="entry name" value="NAD(P)-bd_dom_sf"/>
</dbReference>
<keyword evidence="5" id="KW-0406">Ion transport</keyword>
<accession>A0A7V5PQ88</accession>
<keyword evidence="2" id="KW-1133">Transmembrane helix</keyword>
<keyword evidence="2" id="KW-0812">Transmembrane</keyword>
<comment type="caution">
    <text evidence="5">The sequence shown here is derived from an EMBL/GenBank/DDBJ whole genome shotgun (WGS) entry which is preliminary data.</text>
</comment>
<evidence type="ECO:0000256" key="1">
    <source>
        <dbReference type="ARBA" id="ARBA00004651"/>
    </source>
</evidence>
<dbReference type="SUPFAM" id="SSF81324">
    <property type="entry name" value="Voltage-gated potassium channels"/>
    <property type="match status" value="1"/>
</dbReference>
<dbReference type="Pfam" id="PF02080">
    <property type="entry name" value="TrkA_C"/>
    <property type="match status" value="1"/>
</dbReference>
<feature type="transmembrane region" description="Helical" evidence="2">
    <location>
        <begin position="12"/>
        <end position="31"/>
    </location>
</feature>
<dbReference type="PROSITE" id="PS51201">
    <property type="entry name" value="RCK_N"/>
    <property type="match status" value="1"/>
</dbReference>
<organism evidence="5">
    <name type="scientific">Caldithrix abyssi</name>
    <dbReference type="NCBI Taxonomy" id="187145"/>
    <lineage>
        <taxon>Bacteria</taxon>
        <taxon>Pseudomonadati</taxon>
        <taxon>Calditrichota</taxon>
        <taxon>Calditrichia</taxon>
        <taxon>Calditrichales</taxon>
        <taxon>Calditrichaceae</taxon>
        <taxon>Caldithrix</taxon>
    </lineage>
</organism>
<proteinExistence type="predicted"/>
<keyword evidence="2" id="KW-0472">Membrane</keyword>
<comment type="subcellular location">
    <subcellularLocation>
        <location evidence="1">Cell membrane</location>
        <topology evidence="1">Multi-pass membrane protein</topology>
    </subcellularLocation>
</comment>
<dbReference type="Proteomes" id="UP000886124">
    <property type="component" value="Unassembled WGS sequence"/>
</dbReference>
<evidence type="ECO:0000259" key="3">
    <source>
        <dbReference type="PROSITE" id="PS51201"/>
    </source>
</evidence>
<reference evidence="5" key="1">
    <citation type="journal article" date="2020" name="mSystems">
        <title>Genome- and Community-Level Interaction Insights into Carbon Utilization and Element Cycling Functions of Hydrothermarchaeota in Hydrothermal Sediment.</title>
        <authorList>
            <person name="Zhou Z."/>
            <person name="Liu Y."/>
            <person name="Xu W."/>
            <person name="Pan J."/>
            <person name="Luo Z.H."/>
            <person name="Li M."/>
        </authorList>
    </citation>
    <scope>NUCLEOTIDE SEQUENCE [LARGE SCALE GENOMIC DNA]</scope>
    <source>
        <strain evidence="5">HyVt-527</strain>
    </source>
</reference>
<dbReference type="InterPro" id="IPR013099">
    <property type="entry name" value="K_chnl_dom"/>
</dbReference>
<dbReference type="Pfam" id="PF07885">
    <property type="entry name" value="Ion_trans_2"/>
    <property type="match status" value="1"/>
</dbReference>
<dbReference type="Gene3D" id="1.10.287.70">
    <property type="match status" value="1"/>
</dbReference>
<feature type="domain" description="RCK N-terminal" evidence="3">
    <location>
        <begin position="111"/>
        <end position="230"/>
    </location>
</feature>
<keyword evidence="5" id="KW-0407">Ion channel</keyword>
<dbReference type="GO" id="GO:0008324">
    <property type="term" value="F:monoatomic cation transmembrane transporter activity"/>
    <property type="evidence" value="ECO:0007669"/>
    <property type="project" value="InterPro"/>
</dbReference>
<dbReference type="Pfam" id="PF02254">
    <property type="entry name" value="TrkA_N"/>
    <property type="match status" value="1"/>
</dbReference>
<dbReference type="GO" id="GO:0005886">
    <property type="term" value="C:plasma membrane"/>
    <property type="evidence" value="ECO:0007669"/>
    <property type="project" value="UniProtKB-SubCell"/>
</dbReference>
<dbReference type="GO" id="GO:0006813">
    <property type="term" value="P:potassium ion transport"/>
    <property type="evidence" value="ECO:0007669"/>
    <property type="project" value="InterPro"/>
</dbReference>
<dbReference type="PANTHER" id="PTHR43833:SF9">
    <property type="entry name" value="POTASSIUM CHANNEL PROTEIN YUGO-RELATED"/>
    <property type="match status" value="1"/>
</dbReference>
<evidence type="ECO:0000256" key="2">
    <source>
        <dbReference type="SAM" id="Phobius"/>
    </source>
</evidence>
<feature type="domain" description="RCK C-terminal" evidence="4">
    <location>
        <begin position="252"/>
        <end position="339"/>
    </location>
</feature>
<dbReference type="Gene3D" id="3.30.70.1450">
    <property type="entry name" value="Regulator of K+ conductance, C-terminal domain"/>
    <property type="match status" value="1"/>
</dbReference>
<name>A0A7V5PQ88_CALAY</name>
<evidence type="ECO:0000259" key="4">
    <source>
        <dbReference type="PROSITE" id="PS51202"/>
    </source>
</evidence>
<protein>
    <submittedName>
        <fullName evidence="5">Potassium channel protein</fullName>
    </submittedName>
</protein>
<dbReference type="Gene3D" id="3.40.50.720">
    <property type="entry name" value="NAD(P)-binding Rossmann-like Domain"/>
    <property type="match status" value="1"/>
</dbReference>
<dbReference type="PANTHER" id="PTHR43833">
    <property type="entry name" value="POTASSIUM CHANNEL PROTEIN 2-RELATED-RELATED"/>
    <property type="match status" value="1"/>
</dbReference>
<evidence type="ECO:0000313" key="5">
    <source>
        <dbReference type="EMBL" id="HHJ53223.1"/>
    </source>
</evidence>
<dbReference type="InterPro" id="IPR003148">
    <property type="entry name" value="RCK_N"/>
</dbReference>
<dbReference type="AlphaFoldDB" id="A0A7V5PQ88"/>
<dbReference type="InterPro" id="IPR006037">
    <property type="entry name" value="RCK_C"/>
</dbReference>
<sequence length="347" mass="39093">MTNDHHLRNHIIAVTVSLIILLLIGLTGYTYLEGWDWFDALYMTFISFSTVGYQEIKPLGHTGRLFTMAIIFFGMIVLAMLSATVTSWFIRNELLIRRKQLKMKKQIKSLKDHIIICGAGDTGKKVVEEFVRFKKPFVLIEEKSIPLLELQEKYPDILTIQGDATKDEVLLEANIEQAHALITALPLDADNLFVVVSARALNPNLLIISRSVNASTEQKLYNAGANYVISPNTVEGIRMASVILRPTVVSFIEVISQSEGLSLRMEEIDIPKGSPFHGKTLKEIQIPQKTGLMVLAIKKAQDSRWTFNPSSNFLLHENDQIIVLGETEKINKLQSMLKSDEITVRQT</sequence>
<dbReference type="InterPro" id="IPR050721">
    <property type="entry name" value="Trk_Ktr_HKT_K-transport"/>
</dbReference>